<accession>A0A495BJ76</accession>
<organism evidence="1 2">
    <name type="scientific">Vogesella indigofera</name>
    <name type="common">Pseudomonas indigofera</name>
    <dbReference type="NCBI Taxonomy" id="45465"/>
    <lineage>
        <taxon>Bacteria</taxon>
        <taxon>Pseudomonadati</taxon>
        <taxon>Pseudomonadota</taxon>
        <taxon>Betaproteobacteria</taxon>
        <taxon>Neisseriales</taxon>
        <taxon>Chromobacteriaceae</taxon>
        <taxon>Vogesella</taxon>
    </lineage>
</organism>
<dbReference type="AlphaFoldDB" id="A0A495BJ76"/>
<dbReference type="RefSeq" id="WP_047965481.1">
    <property type="nucleotide sequence ID" value="NZ_RBID01000011.1"/>
</dbReference>
<dbReference type="EMBL" id="RBID01000011">
    <property type="protein sequence ID" value="RKQ61399.1"/>
    <property type="molecule type" value="Genomic_DNA"/>
</dbReference>
<proteinExistence type="predicted"/>
<name>A0A495BJ76_VOGIN</name>
<evidence type="ECO:0000313" key="2">
    <source>
        <dbReference type="Proteomes" id="UP000279384"/>
    </source>
</evidence>
<reference evidence="1 2" key="1">
    <citation type="submission" date="2018-10" db="EMBL/GenBank/DDBJ databases">
        <title>Genomic Encyclopedia of Type Strains, Phase IV (KMG-IV): sequencing the most valuable type-strain genomes for metagenomic binning, comparative biology and taxonomic classification.</title>
        <authorList>
            <person name="Goeker M."/>
        </authorList>
    </citation>
    <scope>NUCLEOTIDE SEQUENCE [LARGE SCALE GENOMIC DNA]</scope>
    <source>
        <strain evidence="1 2">DSM 3303</strain>
    </source>
</reference>
<evidence type="ECO:0000313" key="1">
    <source>
        <dbReference type="EMBL" id="RKQ61399.1"/>
    </source>
</evidence>
<protein>
    <submittedName>
        <fullName evidence="1">Uncharacterized protein</fullName>
    </submittedName>
</protein>
<dbReference type="Proteomes" id="UP000279384">
    <property type="component" value="Unassembled WGS sequence"/>
</dbReference>
<sequence>MSRDPRKQPQPGDVLRRFGVTRHVTGVLQNQRGTLTHVQFNQDQQTTISAWRSWANQDCEVLG</sequence>
<gene>
    <name evidence="1" type="ORF">C8E02_1173</name>
</gene>
<comment type="caution">
    <text evidence="1">The sequence shown here is derived from an EMBL/GenBank/DDBJ whole genome shotgun (WGS) entry which is preliminary data.</text>
</comment>